<dbReference type="AlphaFoldDB" id="A0AB35U1H6"/>
<dbReference type="InterPro" id="IPR027417">
    <property type="entry name" value="P-loop_NTPase"/>
</dbReference>
<keyword evidence="3" id="KW-0547">Nucleotide-binding</keyword>
<dbReference type="EMBL" id="JALBUR010000004">
    <property type="protein sequence ID" value="MDX8418986.1"/>
    <property type="molecule type" value="Genomic_DNA"/>
</dbReference>
<proteinExistence type="predicted"/>
<keyword evidence="4" id="KW-1185">Reference proteome</keyword>
<name>A0AB35U1H6_9FIRM</name>
<dbReference type="PANTHER" id="PTHR33295">
    <property type="entry name" value="ATPASE"/>
    <property type="match status" value="1"/>
</dbReference>
<gene>
    <name evidence="3" type="ORF">MOZ60_02630</name>
</gene>
<dbReference type="RefSeq" id="WP_370595546.1">
    <property type="nucleotide sequence ID" value="NZ_JALBUR010000004.1"/>
</dbReference>
<organism evidence="3 4">
    <name type="scientific">Grylomicrobium aquisgranensis</name>
    <dbReference type="NCBI Taxonomy" id="2926318"/>
    <lineage>
        <taxon>Bacteria</taxon>
        <taxon>Bacillati</taxon>
        <taxon>Bacillota</taxon>
        <taxon>Erysipelotrichia</taxon>
        <taxon>Erysipelotrichales</taxon>
        <taxon>Erysipelotrichaceae</taxon>
        <taxon>Grylomicrobium</taxon>
    </lineage>
</organism>
<feature type="domain" description="AAA" evidence="1">
    <location>
        <begin position="20"/>
        <end position="149"/>
    </location>
</feature>
<dbReference type="Pfam" id="PF13635">
    <property type="entry name" value="DUF4143"/>
    <property type="match status" value="1"/>
</dbReference>
<reference evidence="3 4" key="1">
    <citation type="submission" date="2022-03" db="EMBL/GenBank/DDBJ databases">
        <title>Novel taxa within the pig intestine.</title>
        <authorList>
            <person name="Wylensek D."/>
            <person name="Bishof K."/>
            <person name="Afrizal A."/>
            <person name="Clavel T."/>
        </authorList>
    </citation>
    <scope>NUCLEOTIDE SEQUENCE [LARGE SCALE GENOMIC DNA]</scope>
    <source>
        <strain evidence="3 4">CLA-KB-P133</strain>
    </source>
</reference>
<dbReference type="InterPro" id="IPR041682">
    <property type="entry name" value="AAA_14"/>
</dbReference>
<comment type="caution">
    <text evidence="3">The sequence shown here is derived from an EMBL/GenBank/DDBJ whole genome shotgun (WGS) entry which is preliminary data.</text>
</comment>
<evidence type="ECO:0000313" key="3">
    <source>
        <dbReference type="EMBL" id="MDX8418986.1"/>
    </source>
</evidence>
<evidence type="ECO:0000259" key="1">
    <source>
        <dbReference type="Pfam" id="PF13173"/>
    </source>
</evidence>
<dbReference type="Proteomes" id="UP001286174">
    <property type="component" value="Unassembled WGS sequence"/>
</dbReference>
<accession>A0AB35U1H6</accession>
<sequence>MIIRKEYLHQLEQWKDQKIIKVITGIRRCGKSTLLQQFQDFLIQTGISEKQIIAINFEDLAFEELLDYQKLYAYITARLLTGKRMYVFLDEIQKVQDFEKVVDSLYIKDSVDVYITGSNAFLLSGDLATFLSGRYIEINMLPLAFREYMDEVNGENPDRVFAQYMKFGGMPYAVQLGQDANRIDTYLEGIYNTILIKDIEDREKRRNDDPNKRRINDVTLLKNISRFLASTVGSPVSLNKIAGYITSTGRKVSPTTVAEYVEALCEPYIFYRVQPINVSGKQLLDTVCKYYIADLGLRNYILPRQNYDLGFSLENVVYLELLRRGFEVNSGRIGMLEVDFVAKKNDLYRYYQVTASLTDQKTFEREMKPFEQIKDNYPKTILTLDRFSLGNYNGIQVVNAVDWLLDPGLDA</sequence>
<evidence type="ECO:0000313" key="4">
    <source>
        <dbReference type="Proteomes" id="UP001286174"/>
    </source>
</evidence>
<dbReference type="Gene3D" id="3.40.50.300">
    <property type="entry name" value="P-loop containing nucleotide triphosphate hydrolases"/>
    <property type="match status" value="1"/>
</dbReference>
<dbReference type="GO" id="GO:0005524">
    <property type="term" value="F:ATP binding"/>
    <property type="evidence" value="ECO:0007669"/>
    <property type="project" value="UniProtKB-KW"/>
</dbReference>
<dbReference type="PANTHER" id="PTHR33295:SF20">
    <property type="entry name" value="ATPASE"/>
    <property type="match status" value="1"/>
</dbReference>
<dbReference type="Pfam" id="PF13173">
    <property type="entry name" value="AAA_14"/>
    <property type="match status" value="1"/>
</dbReference>
<keyword evidence="3" id="KW-0067">ATP-binding</keyword>
<protein>
    <submittedName>
        <fullName evidence="3">ATP-binding protein</fullName>
    </submittedName>
</protein>
<dbReference type="SUPFAM" id="SSF52540">
    <property type="entry name" value="P-loop containing nucleoside triphosphate hydrolases"/>
    <property type="match status" value="1"/>
</dbReference>
<evidence type="ECO:0000259" key="2">
    <source>
        <dbReference type="Pfam" id="PF13635"/>
    </source>
</evidence>
<dbReference type="InterPro" id="IPR025420">
    <property type="entry name" value="DUF4143"/>
</dbReference>
<feature type="domain" description="DUF4143" evidence="2">
    <location>
        <begin position="212"/>
        <end position="346"/>
    </location>
</feature>